<gene>
    <name evidence="1" type="ORF">KCG35_24380</name>
</gene>
<evidence type="ECO:0000313" key="1">
    <source>
        <dbReference type="EMBL" id="MBU2714188.1"/>
    </source>
</evidence>
<protein>
    <submittedName>
        <fullName evidence="1">SIMPL domain-containing protein</fullName>
    </submittedName>
</protein>
<dbReference type="Proteomes" id="UP000690515">
    <property type="component" value="Unassembled WGS sequence"/>
</dbReference>
<accession>A0ABS5ZJD0</accession>
<feature type="non-terminal residue" evidence="1">
    <location>
        <position position="1"/>
    </location>
</feature>
<sequence>MAKVEMYKHNFQYDIEGEIEVKPDVAYLPVTIQTMDKSYTTALSQSKTVLDKLFEELNALNEPSFSISPADFFKPKKYAKKIDITFFDKREEDVNSNLNVYLIIDFAEKDSFWLKAKKIAVALDFMQGFSKNYESDDNITVTGKDIYYEVNNKEQYREKIVKIIYIKAKKVAELIGSSEKKKIAIKEAKFDQHIKEDIPDFNKARLSIGASIIFAFE</sequence>
<proteinExistence type="predicted"/>
<comment type="caution">
    <text evidence="1">The sequence shown here is derived from an EMBL/GenBank/DDBJ whole genome shotgun (WGS) entry which is preliminary data.</text>
</comment>
<name>A0ABS5ZJD0_9GAMM</name>
<organism evidence="1 2">
    <name type="scientific">Zooshikella harenae</name>
    <dbReference type="NCBI Taxonomy" id="2827238"/>
    <lineage>
        <taxon>Bacteria</taxon>
        <taxon>Pseudomonadati</taxon>
        <taxon>Pseudomonadota</taxon>
        <taxon>Gammaproteobacteria</taxon>
        <taxon>Oceanospirillales</taxon>
        <taxon>Zooshikellaceae</taxon>
        <taxon>Zooshikella</taxon>
    </lineage>
</organism>
<reference evidence="1 2" key="1">
    <citation type="submission" date="2021-04" db="EMBL/GenBank/DDBJ databases">
        <authorList>
            <person name="Pira H."/>
            <person name="Risdian C."/>
            <person name="Wink J."/>
        </authorList>
    </citation>
    <scope>NUCLEOTIDE SEQUENCE [LARGE SCALE GENOMIC DNA]</scope>
    <source>
        <strain evidence="1 2">WH53</strain>
    </source>
</reference>
<keyword evidence="2" id="KW-1185">Reference proteome</keyword>
<dbReference type="EMBL" id="JAGSOY010000174">
    <property type="protein sequence ID" value="MBU2714188.1"/>
    <property type="molecule type" value="Genomic_DNA"/>
</dbReference>
<evidence type="ECO:0000313" key="2">
    <source>
        <dbReference type="Proteomes" id="UP000690515"/>
    </source>
</evidence>
<dbReference type="RefSeq" id="WP_215822455.1">
    <property type="nucleotide sequence ID" value="NZ_JAGSOY010000174.1"/>
</dbReference>